<accession>A0ABR5APQ9</accession>
<feature type="domain" description="HAMP" evidence="11">
    <location>
        <begin position="301"/>
        <end position="353"/>
    </location>
</feature>
<dbReference type="CDD" id="cd12912">
    <property type="entry name" value="PDC2_MCP_like"/>
    <property type="match status" value="1"/>
</dbReference>
<dbReference type="EMBL" id="JXAK01000002">
    <property type="protein sequence ID" value="KIL42357.1"/>
    <property type="molecule type" value="Genomic_DNA"/>
</dbReference>
<keyword evidence="6" id="KW-0418">Kinase</keyword>
<reference evidence="12 13" key="1">
    <citation type="submission" date="2014-12" db="EMBL/GenBank/DDBJ databases">
        <title>Draft genome sequence of Paenibacillus kamchatkensis strain B-2647.</title>
        <authorList>
            <person name="Karlyshev A.V."/>
            <person name="Kudryashova E.B."/>
        </authorList>
    </citation>
    <scope>NUCLEOTIDE SEQUENCE [LARGE SCALE GENOMIC DNA]</scope>
    <source>
        <strain evidence="12 13">VKM B-2647</strain>
    </source>
</reference>
<evidence type="ECO:0000256" key="3">
    <source>
        <dbReference type="ARBA" id="ARBA00022553"/>
    </source>
</evidence>
<dbReference type="PROSITE" id="PS50885">
    <property type="entry name" value="HAMP"/>
    <property type="match status" value="1"/>
</dbReference>
<dbReference type="InterPro" id="IPR050640">
    <property type="entry name" value="Bact_2-comp_sensor_kinase"/>
</dbReference>
<dbReference type="PANTHER" id="PTHR34220:SF7">
    <property type="entry name" value="SENSOR HISTIDINE KINASE YPDA"/>
    <property type="match status" value="1"/>
</dbReference>
<evidence type="ECO:0000256" key="5">
    <source>
        <dbReference type="ARBA" id="ARBA00022692"/>
    </source>
</evidence>
<keyword evidence="5 10" id="KW-0812">Transmembrane</keyword>
<name>A0ABR5APQ9_9BACL</name>
<feature type="transmembrane region" description="Helical" evidence="10">
    <location>
        <begin position="6"/>
        <end position="24"/>
    </location>
</feature>
<dbReference type="InterPro" id="IPR003660">
    <property type="entry name" value="HAMP_dom"/>
</dbReference>
<comment type="subcellular location">
    <subcellularLocation>
        <location evidence="1">Cell membrane</location>
        <topology evidence="1">Multi-pass membrane protein</topology>
    </subcellularLocation>
</comment>
<gene>
    <name evidence="12" type="ORF">SD70_01760</name>
</gene>
<keyword evidence="7 10" id="KW-1133">Transmembrane helix</keyword>
<dbReference type="InterPro" id="IPR003594">
    <property type="entry name" value="HATPase_dom"/>
</dbReference>
<dbReference type="PANTHER" id="PTHR34220">
    <property type="entry name" value="SENSOR HISTIDINE KINASE YPDA"/>
    <property type="match status" value="1"/>
</dbReference>
<dbReference type="InterPro" id="IPR033479">
    <property type="entry name" value="dCache_1"/>
</dbReference>
<dbReference type="Pfam" id="PF06580">
    <property type="entry name" value="His_kinase"/>
    <property type="match status" value="1"/>
</dbReference>
<evidence type="ECO:0000313" key="13">
    <source>
        <dbReference type="Proteomes" id="UP000031967"/>
    </source>
</evidence>
<proteinExistence type="predicted"/>
<evidence type="ECO:0000256" key="8">
    <source>
        <dbReference type="ARBA" id="ARBA00023136"/>
    </source>
</evidence>
<dbReference type="Proteomes" id="UP000031967">
    <property type="component" value="Unassembled WGS sequence"/>
</dbReference>
<dbReference type="InterPro" id="IPR036890">
    <property type="entry name" value="HATPase_C_sf"/>
</dbReference>
<evidence type="ECO:0000256" key="9">
    <source>
        <dbReference type="SAM" id="Coils"/>
    </source>
</evidence>
<evidence type="ECO:0000256" key="1">
    <source>
        <dbReference type="ARBA" id="ARBA00004651"/>
    </source>
</evidence>
<organism evidence="12 13">
    <name type="scientific">Gordoniibacillus kamchatkensis</name>
    <dbReference type="NCBI Taxonomy" id="1590651"/>
    <lineage>
        <taxon>Bacteria</taxon>
        <taxon>Bacillati</taxon>
        <taxon>Bacillota</taxon>
        <taxon>Bacilli</taxon>
        <taxon>Bacillales</taxon>
        <taxon>Paenibacillaceae</taxon>
        <taxon>Gordoniibacillus</taxon>
    </lineage>
</organism>
<feature type="coiled-coil region" evidence="9">
    <location>
        <begin position="338"/>
        <end position="365"/>
    </location>
</feature>
<sequence length="575" mass="65752">MKNKIFFSILVFLIIPFLLSFYIFDKPLEHAIERRIGSSTQEALVLAGMNMETILEDMFKSTIDISANPDIARLLKNPGTFSEYESQQVKARLMGTRYNYTAFEAIMDFHGFLFTSRYTENDMVKEIQASDWYKELMIHPNKSIWVFDKTNYTFAYKQPIISLAKTIMDVQTGRHLGLILFSAAEEDFGKNLSKLEGDVYLVDSTGTVISSPDKSKLGQIKSEELEAVRAAQKPSGQLVVNQAGKSYIINYYTLSQTGWVILQFNPYNKVFKEILDIRKGNIITAAVIFAIFIVISLFISYSISKPLVLLGKKMREAENKQFNNELSMTGPREISVLIASYNQMLGQIKELLKRVKEEYRQKENMRFRALQAQIKPHFILNVLNNIKWMAYIRNDHEVGQMLSRLAGIIEGSIGKKGSFVTLRQEIAYVEDYVALMKMKYNEKVTIEYDIPDDLMDAEVIKFMLQPIIENSIRHGIEPLQGKGYIRIQAKCVQGELRIIVTDNGMGIQEVKLDQIRRWLSEESDQEKAESIGVKNVHDRIRFQYGKQYGITLDSVPGQGATVEYILPRKMVAVGG</sequence>
<keyword evidence="8 10" id="KW-0472">Membrane</keyword>
<dbReference type="InterPro" id="IPR010559">
    <property type="entry name" value="Sig_transdc_His_kin_internal"/>
</dbReference>
<feature type="transmembrane region" description="Helical" evidence="10">
    <location>
        <begin position="282"/>
        <end position="303"/>
    </location>
</feature>
<evidence type="ECO:0000256" key="7">
    <source>
        <dbReference type="ARBA" id="ARBA00022989"/>
    </source>
</evidence>
<dbReference type="Pfam" id="PF02518">
    <property type="entry name" value="HATPase_c"/>
    <property type="match status" value="1"/>
</dbReference>
<dbReference type="Gene3D" id="3.30.565.10">
    <property type="entry name" value="Histidine kinase-like ATPase, C-terminal domain"/>
    <property type="match status" value="1"/>
</dbReference>
<evidence type="ECO:0000313" key="12">
    <source>
        <dbReference type="EMBL" id="KIL42357.1"/>
    </source>
</evidence>
<protein>
    <recommendedName>
        <fullName evidence="11">HAMP domain-containing protein</fullName>
    </recommendedName>
</protein>
<evidence type="ECO:0000256" key="10">
    <source>
        <dbReference type="SAM" id="Phobius"/>
    </source>
</evidence>
<evidence type="ECO:0000256" key="2">
    <source>
        <dbReference type="ARBA" id="ARBA00022475"/>
    </source>
</evidence>
<evidence type="ECO:0000256" key="4">
    <source>
        <dbReference type="ARBA" id="ARBA00022679"/>
    </source>
</evidence>
<keyword evidence="4" id="KW-0808">Transferase</keyword>
<comment type="caution">
    <text evidence="12">The sequence shown here is derived from an EMBL/GenBank/DDBJ whole genome shotgun (WGS) entry which is preliminary data.</text>
</comment>
<evidence type="ECO:0000256" key="6">
    <source>
        <dbReference type="ARBA" id="ARBA00022777"/>
    </source>
</evidence>
<dbReference type="SUPFAM" id="SSF55874">
    <property type="entry name" value="ATPase domain of HSP90 chaperone/DNA topoisomerase II/histidine kinase"/>
    <property type="match status" value="1"/>
</dbReference>
<dbReference type="Gene3D" id="6.10.340.10">
    <property type="match status" value="1"/>
</dbReference>
<keyword evidence="2" id="KW-1003">Cell membrane</keyword>
<keyword evidence="13" id="KW-1185">Reference proteome</keyword>
<keyword evidence="3" id="KW-0597">Phosphoprotein</keyword>
<evidence type="ECO:0000259" key="11">
    <source>
        <dbReference type="PROSITE" id="PS50885"/>
    </source>
</evidence>
<dbReference type="Pfam" id="PF02743">
    <property type="entry name" value="dCache_1"/>
    <property type="match status" value="1"/>
</dbReference>
<keyword evidence="9" id="KW-0175">Coiled coil</keyword>